<name>A0ACC0AQA9_CATRO</name>
<accession>A0ACC0AQA9</accession>
<comment type="caution">
    <text evidence="1">The sequence shown here is derived from an EMBL/GenBank/DDBJ whole genome shotgun (WGS) entry which is preliminary data.</text>
</comment>
<organism evidence="1 2">
    <name type="scientific">Catharanthus roseus</name>
    <name type="common">Madagascar periwinkle</name>
    <name type="synonym">Vinca rosea</name>
    <dbReference type="NCBI Taxonomy" id="4058"/>
    <lineage>
        <taxon>Eukaryota</taxon>
        <taxon>Viridiplantae</taxon>
        <taxon>Streptophyta</taxon>
        <taxon>Embryophyta</taxon>
        <taxon>Tracheophyta</taxon>
        <taxon>Spermatophyta</taxon>
        <taxon>Magnoliopsida</taxon>
        <taxon>eudicotyledons</taxon>
        <taxon>Gunneridae</taxon>
        <taxon>Pentapetalae</taxon>
        <taxon>asterids</taxon>
        <taxon>lamiids</taxon>
        <taxon>Gentianales</taxon>
        <taxon>Apocynaceae</taxon>
        <taxon>Rauvolfioideae</taxon>
        <taxon>Vinceae</taxon>
        <taxon>Catharanthinae</taxon>
        <taxon>Catharanthus</taxon>
    </lineage>
</organism>
<dbReference type="EMBL" id="CM044705">
    <property type="protein sequence ID" value="KAI5663163.1"/>
    <property type="molecule type" value="Genomic_DNA"/>
</dbReference>
<sequence>MAINFNVLSPLVEDRIGRDSRAGIVFKRVLFRVPNVSWGKEATYLGKESMEGQAADRLGSLANKGPDAARLGGKASSSAIGVINKATARSWATKKWSAGKKVGIRLLEWSFATGPPVVGLLEENTVGFWATEGGPSKSCACVLSSGVCCSPFAAASTRQYTVVAELSCTDTVCTGFGPTVEVAHQLEIPTCFMSTSITVAANRSQGGSWRLAGFCSGEEFSLEFLVKRFTPRQLVSELEFHSY</sequence>
<dbReference type="Proteomes" id="UP001060085">
    <property type="component" value="Linkage Group LG05"/>
</dbReference>
<gene>
    <name evidence="1" type="ORF">M9H77_22486</name>
</gene>
<reference evidence="2" key="1">
    <citation type="journal article" date="2023" name="Nat. Plants">
        <title>Single-cell RNA sequencing provides a high-resolution roadmap for understanding the multicellular compartmentation of specialized metabolism.</title>
        <authorList>
            <person name="Sun S."/>
            <person name="Shen X."/>
            <person name="Li Y."/>
            <person name="Li Y."/>
            <person name="Wang S."/>
            <person name="Li R."/>
            <person name="Zhang H."/>
            <person name="Shen G."/>
            <person name="Guo B."/>
            <person name="Wei J."/>
            <person name="Xu J."/>
            <person name="St-Pierre B."/>
            <person name="Chen S."/>
            <person name="Sun C."/>
        </authorList>
    </citation>
    <scope>NUCLEOTIDE SEQUENCE [LARGE SCALE GENOMIC DNA]</scope>
</reference>
<evidence type="ECO:0000313" key="2">
    <source>
        <dbReference type="Proteomes" id="UP001060085"/>
    </source>
</evidence>
<proteinExistence type="predicted"/>
<evidence type="ECO:0000313" key="1">
    <source>
        <dbReference type="EMBL" id="KAI5663163.1"/>
    </source>
</evidence>
<protein>
    <submittedName>
        <fullName evidence="1">Uncharacterized protein</fullName>
    </submittedName>
</protein>
<keyword evidence="2" id="KW-1185">Reference proteome</keyword>